<accession>A0A653IHE6</accession>
<proteinExistence type="predicted"/>
<name>A0A653IHE6_9BACL</name>
<evidence type="ECO:0000313" key="2">
    <source>
        <dbReference type="EMBL" id="VWX38319.1"/>
    </source>
</evidence>
<dbReference type="Pfam" id="PF14345">
    <property type="entry name" value="GDYXXLXY"/>
    <property type="match status" value="1"/>
</dbReference>
<feature type="transmembrane region" description="Helical" evidence="1">
    <location>
        <begin position="6"/>
        <end position="24"/>
    </location>
</feature>
<dbReference type="InterPro" id="IPR025833">
    <property type="entry name" value="GDYXXLXY"/>
</dbReference>
<dbReference type="Proteomes" id="UP000439752">
    <property type="component" value="Unassembled WGS sequence"/>
</dbReference>
<organism evidence="2 3">
    <name type="scientific">Exiguobacterium oxidotolerans</name>
    <dbReference type="NCBI Taxonomy" id="223958"/>
    <lineage>
        <taxon>Bacteria</taxon>
        <taxon>Bacillati</taxon>
        <taxon>Bacillota</taxon>
        <taxon>Bacilli</taxon>
        <taxon>Bacillales</taxon>
        <taxon>Bacillales Family XII. Incertae Sedis</taxon>
        <taxon>Exiguobacterium</taxon>
    </lineage>
</organism>
<evidence type="ECO:0000313" key="3">
    <source>
        <dbReference type="Proteomes" id="UP000439752"/>
    </source>
</evidence>
<sequence length="148" mass="16982">MKKYGFAVIHTLIVLMVVLSFYAISWFGESYRFRAEPFDPFDPIYGEYVMLQYPDLKPDASIKQGLVYVTFATGKDGYARIDQISNKRFFGSVAGEYYDEYVTISQLTQYYVEQGTGKGYEDAEKLEVKADVSPWGTVRATDLLLRNE</sequence>
<reference evidence="2 3" key="1">
    <citation type="submission" date="2019-10" db="EMBL/GenBank/DDBJ databases">
        <authorList>
            <person name="Karimi E."/>
        </authorList>
    </citation>
    <scope>NUCLEOTIDE SEQUENCE [LARGE SCALE GENOMIC DNA]</scope>
    <source>
        <strain evidence="2">Exiguobacterium sp. 9Y</strain>
    </source>
</reference>
<keyword evidence="3" id="KW-1185">Reference proteome</keyword>
<dbReference type="EMBL" id="CABWKQ010000032">
    <property type="protein sequence ID" value="VWX38319.1"/>
    <property type="molecule type" value="Genomic_DNA"/>
</dbReference>
<evidence type="ECO:0008006" key="4">
    <source>
        <dbReference type="Google" id="ProtNLM"/>
    </source>
</evidence>
<dbReference type="AlphaFoldDB" id="A0A653IHE6"/>
<keyword evidence="1" id="KW-0472">Membrane</keyword>
<dbReference type="RefSeq" id="WP_159173989.1">
    <property type="nucleotide sequence ID" value="NZ_LR732312.1"/>
</dbReference>
<gene>
    <name evidence="2" type="ORF">EXIGUO9Y_380082</name>
</gene>
<evidence type="ECO:0000256" key="1">
    <source>
        <dbReference type="SAM" id="Phobius"/>
    </source>
</evidence>
<protein>
    <recommendedName>
        <fullName evidence="4">GDYXXLXY domain-containing protein</fullName>
    </recommendedName>
</protein>
<keyword evidence="1" id="KW-1133">Transmembrane helix</keyword>
<keyword evidence="1" id="KW-0812">Transmembrane</keyword>